<dbReference type="Gene3D" id="3.30.450.40">
    <property type="match status" value="1"/>
</dbReference>
<evidence type="ECO:0000313" key="2">
    <source>
        <dbReference type="EMBL" id="GAA0914665.1"/>
    </source>
</evidence>
<dbReference type="Proteomes" id="UP001501578">
    <property type="component" value="Unassembled WGS sequence"/>
</dbReference>
<reference evidence="3" key="1">
    <citation type="journal article" date="2019" name="Int. J. Syst. Evol. Microbiol.">
        <title>The Global Catalogue of Microorganisms (GCM) 10K type strain sequencing project: providing services to taxonomists for standard genome sequencing and annotation.</title>
        <authorList>
            <consortium name="The Broad Institute Genomics Platform"/>
            <consortium name="The Broad Institute Genome Sequencing Center for Infectious Disease"/>
            <person name="Wu L."/>
            <person name="Ma J."/>
        </authorList>
    </citation>
    <scope>NUCLEOTIDE SEQUENCE [LARGE SCALE GENOMIC DNA]</scope>
    <source>
        <strain evidence="3">JCM 11136</strain>
    </source>
</reference>
<dbReference type="InterPro" id="IPR029016">
    <property type="entry name" value="GAF-like_dom_sf"/>
</dbReference>
<feature type="domain" description="GAF" evidence="1">
    <location>
        <begin position="21"/>
        <end position="170"/>
    </location>
</feature>
<keyword evidence="3" id="KW-1185">Reference proteome</keyword>
<dbReference type="InterPro" id="IPR003018">
    <property type="entry name" value="GAF"/>
</dbReference>
<accession>A0ABP3Z418</accession>
<gene>
    <name evidence="2" type="ORF">GCM10009560_08320</name>
</gene>
<comment type="caution">
    <text evidence="2">The sequence shown here is derived from an EMBL/GenBank/DDBJ whole genome shotgun (WGS) entry which is preliminary data.</text>
</comment>
<organism evidence="2 3">
    <name type="scientific">Nonomuraea longicatena</name>
    <dbReference type="NCBI Taxonomy" id="83682"/>
    <lineage>
        <taxon>Bacteria</taxon>
        <taxon>Bacillati</taxon>
        <taxon>Actinomycetota</taxon>
        <taxon>Actinomycetes</taxon>
        <taxon>Streptosporangiales</taxon>
        <taxon>Streptosporangiaceae</taxon>
        <taxon>Nonomuraea</taxon>
    </lineage>
</organism>
<dbReference type="SMART" id="SM00065">
    <property type="entry name" value="GAF"/>
    <property type="match status" value="1"/>
</dbReference>
<evidence type="ECO:0000259" key="1">
    <source>
        <dbReference type="SMART" id="SM00065"/>
    </source>
</evidence>
<sequence length="219" mass="23550">MALGIPDSLTSSLGRLLRPSEHDELLRSAVRLARLTFSAKAASVFLYDEERDRLVFEASSGEGEDRLLGVAIPTAGGVAGWVFQTGETVLLGDVQDDPRFDREFAQSTGYVPTTLMAAPLELEDRVIGVMEVLDPALQRFGEMAAVDLFTELAAQTAITLALMAAARSLTRTTREGLTPWTRLEIALSRTEASDAAVDDLLNALSRFVTATSGRGGHPL</sequence>
<protein>
    <recommendedName>
        <fullName evidence="1">GAF domain-containing protein</fullName>
    </recommendedName>
</protein>
<dbReference type="SUPFAM" id="SSF55781">
    <property type="entry name" value="GAF domain-like"/>
    <property type="match status" value="1"/>
</dbReference>
<dbReference type="Pfam" id="PF13185">
    <property type="entry name" value="GAF_2"/>
    <property type="match status" value="1"/>
</dbReference>
<dbReference type="EMBL" id="BAAAHQ010000002">
    <property type="protein sequence ID" value="GAA0914665.1"/>
    <property type="molecule type" value="Genomic_DNA"/>
</dbReference>
<dbReference type="RefSeq" id="WP_343948331.1">
    <property type="nucleotide sequence ID" value="NZ_BAAAHQ010000002.1"/>
</dbReference>
<proteinExistence type="predicted"/>
<name>A0ABP3Z418_9ACTN</name>
<evidence type="ECO:0000313" key="3">
    <source>
        <dbReference type="Proteomes" id="UP001501578"/>
    </source>
</evidence>